<accession>A0A6J4RI68</accession>
<feature type="compositionally biased region" description="Basic residues" evidence="1">
    <location>
        <begin position="109"/>
        <end position="126"/>
    </location>
</feature>
<gene>
    <name evidence="2" type="ORF">AVDCRST_MAG02-3947</name>
</gene>
<feature type="non-terminal residue" evidence="2">
    <location>
        <position position="1"/>
    </location>
</feature>
<feature type="compositionally biased region" description="Low complexity" evidence="1">
    <location>
        <begin position="39"/>
        <end position="65"/>
    </location>
</feature>
<reference evidence="2" key="1">
    <citation type="submission" date="2020-02" db="EMBL/GenBank/DDBJ databases">
        <authorList>
            <person name="Meier V. D."/>
        </authorList>
    </citation>
    <scope>NUCLEOTIDE SEQUENCE</scope>
    <source>
        <strain evidence="2">AVDCRST_MAG02</strain>
    </source>
</reference>
<sequence>APRRRPRGSSSRSRAPSSSPPSSASTRPGCCSASWAGWRPARSSPSTPSASRPSSPLRLGEPQPGGHAGGGHPRHGVPPRPPGGPVHSRRPRLRGPPSRLVTPPGCRRPVVRRVGRARLRPLRRRRREPEKAGVGVV</sequence>
<name>A0A6J4RI68_9ACTN</name>
<proteinExistence type="predicted"/>
<evidence type="ECO:0000313" key="2">
    <source>
        <dbReference type="EMBL" id="CAA9469494.1"/>
    </source>
</evidence>
<feature type="region of interest" description="Disordered" evidence="1">
    <location>
        <begin position="1"/>
        <end position="137"/>
    </location>
</feature>
<feature type="compositionally biased region" description="Low complexity" evidence="1">
    <location>
        <begin position="8"/>
        <end position="28"/>
    </location>
</feature>
<feature type="non-terminal residue" evidence="2">
    <location>
        <position position="137"/>
    </location>
</feature>
<dbReference type="EMBL" id="CADCVH010000102">
    <property type="protein sequence ID" value="CAA9469494.1"/>
    <property type="molecule type" value="Genomic_DNA"/>
</dbReference>
<organism evidence="2">
    <name type="scientific">uncultured Rubrobacteraceae bacterium</name>
    <dbReference type="NCBI Taxonomy" id="349277"/>
    <lineage>
        <taxon>Bacteria</taxon>
        <taxon>Bacillati</taxon>
        <taxon>Actinomycetota</taxon>
        <taxon>Rubrobacteria</taxon>
        <taxon>Rubrobacterales</taxon>
        <taxon>Rubrobacteraceae</taxon>
        <taxon>environmental samples</taxon>
    </lineage>
</organism>
<protein>
    <submittedName>
        <fullName evidence="2">Uncharacterized protein</fullName>
    </submittedName>
</protein>
<dbReference type="AlphaFoldDB" id="A0A6J4RI68"/>
<evidence type="ECO:0000256" key="1">
    <source>
        <dbReference type="SAM" id="MobiDB-lite"/>
    </source>
</evidence>